<dbReference type="Pfam" id="PF07963">
    <property type="entry name" value="N_methyl"/>
    <property type="match status" value="1"/>
</dbReference>
<keyword evidence="4" id="KW-0488">Methylation</keyword>
<dbReference type="InterPro" id="IPR002416">
    <property type="entry name" value="T2SS_protein-GspH"/>
</dbReference>
<dbReference type="Pfam" id="PF12019">
    <property type="entry name" value="GspH"/>
    <property type="match status" value="1"/>
</dbReference>
<dbReference type="RefSeq" id="WP_162844442.1">
    <property type="nucleotide sequence ID" value="NZ_QRAP01000016.1"/>
</dbReference>
<comment type="similarity">
    <text evidence="9">Belongs to the GSP H family.</text>
</comment>
<evidence type="ECO:0000256" key="1">
    <source>
        <dbReference type="ARBA" id="ARBA00004377"/>
    </source>
</evidence>
<comment type="subcellular location">
    <subcellularLocation>
        <location evidence="1">Cell inner membrane</location>
        <topology evidence="1">Single-pass membrane protein</topology>
    </subcellularLocation>
</comment>
<dbReference type="PROSITE" id="PS00409">
    <property type="entry name" value="PROKAR_NTER_METHYL"/>
    <property type="match status" value="1"/>
</dbReference>
<evidence type="ECO:0000256" key="8">
    <source>
        <dbReference type="ARBA" id="ARBA00023136"/>
    </source>
</evidence>
<keyword evidence="13" id="KW-1185">Reference proteome</keyword>
<evidence type="ECO:0000256" key="9">
    <source>
        <dbReference type="ARBA" id="ARBA00025772"/>
    </source>
</evidence>
<evidence type="ECO:0000256" key="5">
    <source>
        <dbReference type="ARBA" id="ARBA00022519"/>
    </source>
</evidence>
<evidence type="ECO:0000256" key="3">
    <source>
        <dbReference type="ARBA" id="ARBA00022475"/>
    </source>
</evidence>
<evidence type="ECO:0000256" key="4">
    <source>
        <dbReference type="ARBA" id="ARBA00022481"/>
    </source>
</evidence>
<dbReference type="EMBL" id="QRAP01000016">
    <property type="protein sequence ID" value="RDK83777.1"/>
    <property type="molecule type" value="Genomic_DNA"/>
</dbReference>
<dbReference type="NCBIfam" id="TIGR02532">
    <property type="entry name" value="IV_pilin_GFxxxE"/>
    <property type="match status" value="1"/>
</dbReference>
<dbReference type="InterPro" id="IPR045584">
    <property type="entry name" value="Pilin-like"/>
</dbReference>
<dbReference type="InterPro" id="IPR012902">
    <property type="entry name" value="N_methyl_site"/>
</dbReference>
<dbReference type="SUPFAM" id="SSF54523">
    <property type="entry name" value="Pili subunits"/>
    <property type="match status" value="1"/>
</dbReference>
<keyword evidence="7" id="KW-1133">Transmembrane helix</keyword>
<evidence type="ECO:0000259" key="11">
    <source>
        <dbReference type="Pfam" id="PF12019"/>
    </source>
</evidence>
<keyword evidence="3" id="KW-1003">Cell membrane</keyword>
<accession>A0A370Q5Z8</accession>
<organism evidence="12 13">
    <name type="scientific">Enterobacillus tribolii</name>
    <dbReference type="NCBI Taxonomy" id="1487935"/>
    <lineage>
        <taxon>Bacteria</taxon>
        <taxon>Pseudomonadati</taxon>
        <taxon>Pseudomonadota</taxon>
        <taxon>Gammaproteobacteria</taxon>
        <taxon>Enterobacterales</taxon>
        <taxon>Hafniaceae</taxon>
        <taxon>Enterobacillus</taxon>
    </lineage>
</organism>
<proteinExistence type="inferred from homology"/>
<evidence type="ECO:0000313" key="12">
    <source>
        <dbReference type="EMBL" id="RDK83777.1"/>
    </source>
</evidence>
<dbReference type="Proteomes" id="UP000254848">
    <property type="component" value="Unassembled WGS sequence"/>
</dbReference>
<keyword evidence="8" id="KW-0472">Membrane</keyword>
<dbReference type="GO" id="GO:0015628">
    <property type="term" value="P:protein secretion by the type II secretion system"/>
    <property type="evidence" value="ECO:0007669"/>
    <property type="project" value="InterPro"/>
</dbReference>
<keyword evidence="5" id="KW-0997">Cell inner membrane</keyword>
<sequence>MKKTSGFTLLEIMLVLVVLAASTSLIISAGGNRQGALSKASLQTERLDELMQYASDWSVMRGQPLGLSITQHSWQLLESVQSRWRPFSEKSRLPSNGNWDSNWNIMLLPQVMMDKDDPHPHPQILILPNGEITPFSLYITDKESQRELASLSSNGFLPLAHDNGVSLK</sequence>
<evidence type="ECO:0000313" key="13">
    <source>
        <dbReference type="Proteomes" id="UP000254848"/>
    </source>
</evidence>
<evidence type="ECO:0000256" key="7">
    <source>
        <dbReference type="ARBA" id="ARBA00022989"/>
    </source>
</evidence>
<evidence type="ECO:0000256" key="10">
    <source>
        <dbReference type="ARBA" id="ARBA00030775"/>
    </source>
</evidence>
<dbReference type="Gene3D" id="3.55.40.10">
    <property type="entry name" value="minor pseudopilin epsh domain"/>
    <property type="match status" value="1"/>
</dbReference>
<evidence type="ECO:0000256" key="6">
    <source>
        <dbReference type="ARBA" id="ARBA00022692"/>
    </source>
</evidence>
<name>A0A370Q5Z8_9GAMM</name>
<dbReference type="GO" id="GO:0005886">
    <property type="term" value="C:plasma membrane"/>
    <property type="evidence" value="ECO:0007669"/>
    <property type="project" value="UniProtKB-SubCell"/>
</dbReference>
<evidence type="ECO:0000256" key="2">
    <source>
        <dbReference type="ARBA" id="ARBA00021549"/>
    </source>
</evidence>
<gene>
    <name evidence="12" type="ORF">C8D90_11649</name>
</gene>
<feature type="domain" description="General secretion pathway GspH" evidence="11">
    <location>
        <begin position="44"/>
        <end position="147"/>
    </location>
</feature>
<protein>
    <recommendedName>
        <fullName evidence="2">Type II secretion system protein H</fullName>
    </recommendedName>
    <alternativeName>
        <fullName evidence="10">General secretion pathway protein H</fullName>
    </alternativeName>
</protein>
<dbReference type="AlphaFoldDB" id="A0A370Q5Z8"/>
<dbReference type="InterPro" id="IPR049875">
    <property type="entry name" value="TypeII_GspH"/>
</dbReference>
<reference evidence="12 13" key="1">
    <citation type="submission" date="2018-07" db="EMBL/GenBank/DDBJ databases">
        <title>Genomic Encyclopedia of Type Strains, Phase IV (KMG-IV): sequencing the most valuable type-strain genomes for metagenomic binning, comparative biology and taxonomic classification.</title>
        <authorList>
            <person name="Goeker M."/>
        </authorList>
    </citation>
    <scope>NUCLEOTIDE SEQUENCE [LARGE SCALE GENOMIC DNA]</scope>
    <source>
        <strain evidence="12 13">DSM 103736</strain>
    </source>
</reference>
<dbReference type="InterPro" id="IPR022346">
    <property type="entry name" value="T2SS_GspH"/>
</dbReference>
<dbReference type="NCBIfam" id="TIGR01708">
    <property type="entry name" value="typeII_sec_gspH"/>
    <property type="match status" value="1"/>
</dbReference>
<dbReference type="PRINTS" id="PR00885">
    <property type="entry name" value="BCTERIALGSPH"/>
</dbReference>
<keyword evidence="6" id="KW-0812">Transmembrane</keyword>
<dbReference type="GO" id="GO:0015627">
    <property type="term" value="C:type II protein secretion system complex"/>
    <property type="evidence" value="ECO:0007669"/>
    <property type="project" value="InterPro"/>
</dbReference>
<comment type="caution">
    <text evidence="12">The sequence shown here is derived from an EMBL/GenBank/DDBJ whole genome shotgun (WGS) entry which is preliminary data.</text>
</comment>